<dbReference type="OrthoDB" id="9816040at2"/>
<evidence type="ECO:0000256" key="1">
    <source>
        <dbReference type="ARBA" id="ARBA00001936"/>
    </source>
</evidence>
<dbReference type="PROSITE" id="PS00893">
    <property type="entry name" value="NUDIX_BOX"/>
    <property type="match status" value="1"/>
</dbReference>
<dbReference type="InterPro" id="IPR022927">
    <property type="entry name" value="RppH"/>
</dbReference>
<dbReference type="GO" id="GO:0019693">
    <property type="term" value="P:ribose phosphate metabolic process"/>
    <property type="evidence" value="ECO:0007669"/>
    <property type="project" value="TreeGrafter"/>
</dbReference>
<dbReference type="InterPro" id="IPR020476">
    <property type="entry name" value="Nudix_hydrolase"/>
</dbReference>
<dbReference type="InterPro" id="IPR015797">
    <property type="entry name" value="NUDIX_hydrolase-like_dom_sf"/>
</dbReference>
<keyword evidence="7" id="KW-1185">Reference proteome</keyword>
<comment type="similarity">
    <text evidence="4">Belongs to the Nudix hydrolase family. RppH subfamily.</text>
</comment>
<dbReference type="NCBIfam" id="NF001938">
    <property type="entry name" value="PRK00714.1-5"/>
    <property type="match status" value="1"/>
</dbReference>
<comment type="cofactor">
    <cofactor evidence="4">
        <name>a divalent metal cation</name>
        <dbReference type="ChEBI" id="CHEBI:60240"/>
    </cofactor>
</comment>
<dbReference type="Gene3D" id="3.90.79.10">
    <property type="entry name" value="Nucleoside Triphosphate Pyrophosphohydrolase"/>
    <property type="match status" value="1"/>
</dbReference>
<evidence type="ECO:0000256" key="2">
    <source>
        <dbReference type="ARBA" id="ARBA00001946"/>
    </source>
</evidence>
<dbReference type="GO" id="GO:0006753">
    <property type="term" value="P:nucleoside phosphate metabolic process"/>
    <property type="evidence" value="ECO:0007669"/>
    <property type="project" value="TreeGrafter"/>
</dbReference>
<feature type="short sequence motif" description="Nudix box" evidence="4">
    <location>
        <begin position="44"/>
        <end position="65"/>
    </location>
</feature>
<accession>A0A0F3INM0</accession>
<dbReference type="AlphaFoldDB" id="A0A0F3INM0"/>
<comment type="function">
    <text evidence="4">Accelerates the degradation of transcripts by removing pyrophosphate from the 5'-end of triphosphorylated RNA, leading to a more labile monophosphorylated state that can stimulate subsequent ribonuclease cleavage.</text>
</comment>
<name>A0A0F3INM0_9PROT</name>
<dbReference type="InterPro" id="IPR020084">
    <property type="entry name" value="NUDIX_hydrolase_CS"/>
</dbReference>
<dbReference type="GO" id="GO:0034432">
    <property type="term" value="F:bis(5'-adenosyl)-pentaphosphatase activity"/>
    <property type="evidence" value="ECO:0007669"/>
    <property type="project" value="TreeGrafter"/>
</dbReference>
<dbReference type="EMBL" id="LAJY01000637">
    <property type="protein sequence ID" value="KJV08330.1"/>
    <property type="molecule type" value="Genomic_DNA"/>
</dbReference>
<dbReference type="PRINTS" id="PR00502">
    <property type="entry name" value="NUDIXFAMILY"/>
</dbReference>
<comment type="cofactor">
    <cofactor evidence="2">
        <name>Mg(2+)</name>
        <dbReference type="ChEBI" id="CHEBI:18420"/>
    </cofactor>
</comment>
<evidence type="ECO:0000259" key="5">
    <source>
        <dbReference type="PROSITE" id="PS51462"/>
    </source>
</evidence>
<dbReference type="CDD" id="cd03671">
    <property type="entry name" value="NUDIX_Ap4A_hydrolase_plant_like"/>
    <property type="match status" value="1"/>
</dbReference>
<dbReference type="RefSeq" id="WP_045777172.1">
    <property type="nucleotide sequence ID" value="NZ_LAJY01000637.1"/>
</dbReference>
<dbReference type="PANTHER" id="PTHR11839">
    <property type="entry name" value="UDP/ADP-SUGAR PYROPHOSPHATASE"/>
    <property type="match status" value="1"/>
</dbReference>
<reference evidence="6 7" key="1">
    <citation type="submission" date="2015-03" db="EMBL/GenBank/DDBJ databases">
        <title>Draft genome sequence of Elstera litoralis.</title>
        <authorList>
            <person name="Rahalkar M.C."/>
            <person name="Dhakephalkar P.K."/>
            <person name="Pore S.D."/>
            <person name="Arora P."/>
            <person name="Kapse N.G."/>
            <person name="Pandit P.S."/>
        </authorList>
    </citation>
    <scope>NUCLEOTIDE SEQUENCE [LARGE SCALE GENOMIC DNA]</scope>
    <source>
        <strain evidence="6 7">Dia-1</strain>
    </source>
</reference>
<dbReference type="PROSITE" id="PS51462">
    <property type="entry name" value="NUDIX"/>
    <property type="match status" value="1"/>
</dbReference>
<evidence type="ECO:0000256" key="4">
    <source>
        <dbReference type="HAMAP-Rule" id="MF_00298"/>
    </source>
</evidence>
<feature type="domain" description="Nudix hydrolase" evidence="5">
    <location>
        <begin position="11"/>
        <end position="152"/>
    </location>
</feature>
<sequence>MTATREVDGARYRLGVGLMLVNNAGLIFVGERDDTPGAWQMPQGGIDEGEDPREAALRELGEEIGTSAAHIVAESADWLRYEFPDFLAGKAFKGKYAGQMQKWYLLRFEGTDADIRLDAHEQEFVQWRWASPDEVIAAIVPFKRGLYETILAEFASELRRIAAGA</sequence>
<dbReference type="EC" id="3.6.1.-" evidence="4"/>
<evidence type="ECO:0000313" key="6">
    <source>
        <dbReference type="EMBL" id="KJV08330.1"/>
    </source>
</evidence>
<dbReference type="Pfam" id="PF00293">
    <property type="entry name" value="NUDIX"/>
    <property type="match status" value="1"/>
</dbReference>
<dbReference type="Proteomes" id="UP000033774">
    <property type="component" value="Unassembled WGS sequence"/>
</dbReference>
<dbReference type="HAMAP" id="MF_00298">
    <property type="entry name" value="Nudix_RppH"/>
    <property type="match status" value="1"/>
</dbReference>
<protein>
    <recommendedName>
        <fullName evidence="4">RNA pyrophosphohydrolase</fullName>
        <ecNumber evidence="4">3.6.1.-</ecNumber>
    </recommendedName>
    <alternativeName>
        <fullName evidence="4">(Di)nucleoside polyphosphate hydrolase</fullName>
    </alternativeName>
</protein>
<dbReference type="SUPFAM" id="SSF55811">
    <property type="entry name" value="Nudix"/>
    <property type="match status" value="1"/>
</dbReference>
<proteinExistence type="inferred from homology"/>
<comment type="caution">
    <text evidence="6">The sequence shown here is derived from an EMBL/GenBank/DDBJ whole genome shotgun (WGS) entry which is preliminary data.</text>
</comment>
<dbReference type="NCBIfam" id="NF001936">
    <property type="entry name" value="PRK00714.1-3"/>
    <property type="match status" value="1"/>
</dbReference>
<dbReference type="GO" id="GO:0008893">
    <property type="term" value="F:guanosine-3',5'-bis(diphosphate) 3'-diphosphatase activity"/>
    <property type="evidence" value="ECO:0007669"/>
    <property type="project" value="TreeGrafter"/>
</dbReference>
<evidence type="ECO:0000313" key="7">
    <source>
        <dbReference type="Proteomes" id="UP000033774"/>
    </source>
</evidence>
<comment type="cofactor">
    <cofactor evidence="1">
        <name>Mn(2+)</name>
        <dbReference type="ChEBI" id="CHEBI:29035"/>
    </cofactor>
</comment>
<dbReference type="PATRIC" id="fig|552518.3.peg.3883"/>
<keyword evidence="3 4" id="KW-0378">Hydrolase</keyword>
<organism evidence="6 7">
    <name type="scientific">Elstera litoralis</name>
    <dbReference type="NCBI Taxonomy" id="552518"/>
    <lineage>
        <taxon>Bacteria</taxon>
        <taxon>Pseudomonadati</taxon>
        <taxon>Pseudomonadota</taxon>
        <taxon>Alphaproteobacteria</taxon>
        <taxon>Rhodospirillales</taxon>
        <taxon>Rhodospirillaceae</taxon>
        <taxon>Elstera</taxon>
    </lineage>
</organism>
<dbReference type="InterPro" id="IPR000086">
    <property type="entry name" value="NUDIX_hydrolase_dom"/>
</dbReference>
<evidence type="ECO:0000256" key="3">
    <source>
        <dbReference type="ARBA" id="ARBA00022801"/>
    </source>
</evidence>
<dbReference type="PANTHER" id="PTHR11839:SF22">
    <property type="entry name" value="NUDIX HYDROLASE 26, CHLOROPLASTIC"/>
    <property type="match status" value="1"/>
</dbReference>
<gene>
    <name evidence="4" type="primary">rppH</name>
    <name evidence="4" type="synonym">nudH</name>
    <name evidence="6" type="ORF">VZ95_18485</name>
</gene>